<dbReference type="KEGG" id="cpab:G6534_07745"/>
<name>A0A7L7KV11_9LACO</name>
<organism evidence="3 7">
    <name type="scientific">Companilactobacillus pabuli</name>
    <dbReference type="NCBI Taxonomy" id="2714036"/>
    <lineage>
        <taxon>Bacteria</taxon>
        <taxon>Bacillati</taxon>
        <taxon>Bacillota</taxon>
        <taxon>Bacilli</taxon>
        <taxon>Lactobacillales</taxon>
        <taxon>Lactobacillaceae</taxon>
        <taxon>Companilactobacillus</taxon>
    </lineage>
</organism>
<dbReference type="KEGG" id="cpab:G6534_02045"/>
<reference evidence="3 7" key="1">
    <citation type="submission" date="2020-02" db="EMBL/GenBank/DDBJ databases">
        <title>Complete Genome Sequence of Lactobacillus sp. NFFJ11 Isolated from animal feed.</title>
        <authorList>
            <person name="Jung J.Y."/>
        </authorList>
    </citation>
    <scope>NUCLEOTIDE SEQUENCE [LARGE SCALE GENOMIC DNA]</scope>
    <source>
        <strain evidence="3 7">NFFJ11</strain>
    </source>
</reference>
<evidence type="ECO:0000313" key="7">
    <source>
        <dbReference type="Proteomes" id="UP000514410"/>
    </source>
</evidence>
<dbReference type="InterPro" id="IPR002560">
    <property type="entry name" value="Transposase_DDE"/>
</dbReference>
<evidence type="ECO:0000259" key="1">
    <source>
        <dbReference type="Pfam" id="PF01610"/>
    </source>
</evidence>
<accession>A0A7L7KV11</accession>
<dbReference type="EMBL" id="CP049366">
    <property type="protein sequence ID" value="QMT85038.1"/>
    <property type="molecule type" value="Genomic_DNA"/>
</dbReference>
<sequence>MVSQDNSILCALDIKDNNIKNVSVKDSKIKKHGVIKHIKVVNAELSYSLHRCPQCGMNTLVKNGKRTTNARLASFNGIEYHLVLRKQRFLCRNCGSTCGAHSDLLIKNHTMTKQIKNRIFSMAKESFTLSSIAKVIGISANTVSRILYSNTKIPNRCAHLPENLCFDEFRSVKNIFTFIAIDADTHRLVELIHDRLSKTITEHFINNYSLSERQAVKTVSIDLNANYQLVVHRIFPNARIVVDRFHIVQLCSRALDQVRINSLKKLPDKKSRIYKAMKSDWRLYHLPEEDVDDTHIKFIVGINEFTTIQNVIDIATDEIPIFKEAYGTYQSIQRSIRYHDINLLQETTSGYKRNGTAMDTAITTLRKNINYVKNSCLLPYSNGPLEGTIGKIKKLKRNSYGFRNLEHFIKRIRLICA</sequence>
<dbReference type="EMBL" id="CP049366">
    <property type="protein sequence ID" value="QMT83860.1"/>
    <property type="molecule type" value="Genomic_DNA"/>
</dbReference>
<protein>
    <submittedName>
        <fullName evidence="3">ISL3 family transposase</fullName>
    </submittedName>
</protein>
<dbReference type="AlphaFoldDB" id="A0A7L7KV11"/>
<dbReference type="InterPro" id="IPR047951">
    <property type="entry name" value="Transpos_ISL3"/>
</dbReference>
<evidence type="ECO:0000313" key="6">
    <source>
        <dbReference type="EMBL" id="QMT85038.1"/>
    </source>
</evidence>
<dbReference type="EMBL" id="CP049366">
    <property type="protein sequence ID" value="QMT84516.1"/>
    <property type="molecule type" value="Genomic_DNA"/>
</dbReference>
<dbReference type="EMBL" id="CP049366">
    <property type="protein sequence ID" value="QMT83505.1"/>
    <property type="molecule type" value="Genomic_DNA"/>
</dbReference>
<dbReference type="Proteomes" id="UP000514410">
    <property type="component" value="Chromosome"/>
</dbReference>
<evidence type="ECO:0000313" key="5">
    <source>
        <dbReference type="EMBL" id="QMT84516.1"/>
    </source>
</evidence>
<dbReference type="KEGG" id="cpab:G6534_10565"/>
<dbReference type="Pfam" id="PF01610">
    <property type="entry name" value="DDE_Tnp_ISL3"/>
    <property type="match status" value="1"/>
</dbReference>
<dbReference type="RefSeq" id="WP_182082569.1">
    <property type="nucleotide sequence ID" value="NZ_CP049366.1"/>
</dbReference>
<dbReference type="Pfam" id="PF14690">
    <property type="entry name" value="Zn_ribbon_ISL3"/>
    <property type="match status" value="1"/>
</dbReference>
<feature type="domain" description="Transposase IS204/IS1001/IS1096/IS1165 zinc-finger" evidence="2">
    <location>
        <begin position="50"/>
        <end position="94"/>
    </location>
</feature>
<dbReference type="InterPro" id="IPR029261">
    <property type="entry name" value="Transposase_Znf"/>
</dbReference>
<dbReference type="PANTHER" id="PTHR33498:SF1">
    <property type="entry name" value="TRANSPOSASE FOR INSERTION SEQUENCE ELEMENT IS1557"/>
    <property type="match status" value="1"/>
</dbReference>
<evidence type="ECO:0000313" key="4">
    <source>
        <dbReference type="EMBL" id="QMT83860.1"/>
    </source>
</evidence>
<evidence type="ECO:0000313" key="3">
    <source>
        <dbReference type="EMBL" id="QMT83505.1"/>
    </source>
</evidence>
<gene>
    <name evidence="3" type="ORF">G6534_02045</name>
    <name evidence="4" type="ORF">G6534_04150</name>
    <name evidence="5" type="ORF">G6534_07745</name>
    <name evidence="6" type="ORF">G6534_10565</name>
</gene>
<dbReference type="NCBIfam" id="NF033550">
    <property type="entry name" value="transpos_ISL3"/>
    <property type="match status" value="1"/>
</dbReference>
<dbReference type="PANTHER" id="PTHR33498">
    <property type="entry name" value="TRANSPOSASE FOR INSERTION SEQUENCE ELEMENT IS1557"/>
    <property type="match status" value="1"/>
</dbReference>
<feature type="domain" description="Transposase IS204/IS1001/IS1096/IS1165 DDE" evidence="1">
    <location>
        <begin position="164"/>
        <end position="412"/>
    </location>
</feature>
<keyword evidence="7" id="KW-1185">Reference proteome</keyword>
<evidence type="ECO:0000259" key="2">
    <source>
        <dbReference type="Pfam" id="PF14690"/>
    </source>
</evidence>
<dbReference type="KEGG" id="cpab:G6534_04150"/>
<proteinExistence type="predicted"/>